<dbReference type="EMBL" id="CP047260">
    <property type="protein sequence ID" value="QHE95266.1"/>
    <property type="molecule type" value="Genomic_DNA"/>
</dbReference>
<evidence type="ECO:0000313" key="2">
    <source>
        <dbReference type="Proteomes" id="UP000003811"/>
    </source>
</evidence>
<reference evidence="1 2" key="1">
    <citation type="journal article" date="2011" name="PLoS Pathog.">
        <title>Dynamic evolution of pathogenicity revealed by sequencing and comparative genomics of 19 Pseudomonas syringae isolates.</title>
        <authorList>
            <person name="Baltrus D.A."/>
            <person name="Nishimura M.T."/>
            <person name="Romanchuk A."/>
            <person name="Chang J.H."/>
            <person name="Mukhtar M.S."/>
            <person name="Cherkis K."/>
            <person name="Roach J."/>
            <person name="Grant S.R."/>
            <person name="Jones C.D."/>
            <person name="Dangl J.L."/>
        </authorList>
    </citation>
    <scope>NUCLEOTIDE SEQUENCE [LARGE SCALE GENOMIC DNA]</scope>
    <source>
        <strain evidence="1 2">ES4326</strain>
    </source>
</reference>
<organism evidence="1 2">
    <name type="scientific">Pseudomonas syringae pv. maculicola str. ES4326</name>
    <dbReference type="NCBI Taxonomy" id="629265"/>
    <lineage>
        <taxon>Bacteria</taxon>
        <taxon>Pseudomonadati</taxon>
        <taxon>Pseudomonadota</taxon>
        <taxon>Gammaproteobacteria</taxon>
        <taxon>Pseudomonadales</taxon>
        <taxon>Pseudomonadaceae</taxon>
        <taxon>Pseudomonas</taxon>
    </lineage>
</organism>
<dbReference type="RefSeq" id="WP_007248238.1">
    <property type="nucleotide sequence ID" value="NZ_CP047260.1"/>
</dbReference>
<accession>A0A8T8BW51</accession>
<protein>
    <submittedName>
        <fullName evidence="1">Uncharacterized protein</fullName>
    </submittedName>
</protein>
<evidence type="ECO:0000313" key="1">
    <source>
        <dbReference type="EMBL" id="QHE95266.1"/>
    </source>
</evidence>
<dbReference type="GeneID" id="64463264"/>
<dbReference type="AlphaFoldDB" id="A0A8T8BW51"/>
<sequence length="205" mass="22459">MNGSDFSPEAYCDAVSILIDAPASLLPMSIIELHLFSYLGSILSLFQGRPLGDLGYSYVVTTEGFPFSVQLEEARALLVSSGLILIDDQGYMQPRFPEIEAEYQDLLTLRSLSERRALFNAATQCALALPIGSIRHAVSQSPGMASAIDLGHRSDLFNPDDVSLLYDEYKIVRSVLSQDSKDILAPAVIWLSARIMRGEGDLNEV</sequence>
<proteinExistence type="predicted"/>
<dbReference type="Proteomes" id="UP000003811">
    <property type="component" value="Chromosome"/>
</dbReference>
<gene>
    <name evidence="1" type="ORF">PMA4326_000500</name>
</gene>
<name>A0A8T8BW51_PSEYM</name>